<evidence type="ECO:0008006" key="3">
    <source>
        <dbReference type="Google" id="ProtNLM"/>
    </source>
</evidence>
<protein>
    <recommendedName>
        <fullName evidence="3">Apea-like HEPN domain-containing protein</fullName>
    </recommendedName>
</protein>
<feature type="non-terminal residue" evidence="1">
    <location>
        <position position="321"/>
    </location>
</feature>
<name>A0AB38BLZ2_9LACT</name>
<sequence>MDTMRRKIKFITIKNSSMQLEINYTDLVSSIEEEVSGIKFPMTDETNINKGIVYNVSLDEQIVGTLFFCEKKYNGYLNMEIIIDITSDQSLSGKYEKEIGDMKKSIKNYLIKKGIQKIFWLEDYQSEHYNQLLSNKFYLLENRFRNLINFVMINQKGSDWFINEAPYSFRRQHQNLSENYREQVTSFSGVDDTLYCMLTDDLVDILKKEPKKLKDSSPNKIEALLHTLMKQLDGKSKHDSIKRTILNQFDKNTPIFNEYFNGICDRIILNKWGDLSKKRNHIAHNKLIDSELFESFSSEIDDFDAIIDTSLKNAVEKFSNY</sequence>
<reference evidence="1 2" key="1">
    <citation type="submission" date="2016-10" db="EMBL/GenBank/DDBJ databases">
        <authorList>
            <person name="Varghese N."/>
            <person name="Submissions S."/>
        </authorList>
    </citation>
    <scope>NUCLEOTIDE SEQUENCE [LARGE SCALE GENOMIC DNA]</scope>
    <source>
        <strain evidence="1 2">DSM 2094</strain>
    </source>
</reference>
<dbReference type="EMBL" id="FOQC01000096">
    <property type="protein sequence ID" value="SFI25863.1"/>
    <property type="molecule type" value="Genomic_DNA"/>
</dbReference>
<dbReference type="Proteomes" id="UP000199686">
    <property type="component" value="Unassembled WGS sequence"/>
</dbReference>
<accession>A0AB38BLZ2</accession>
<evidence type="ECO:0000313" key="1">
    <source>
        <dbReference type="EMBL" id="SFI25863.1"/>
    </source>
</evidence>
<proteinExistence type="predicted"/>
<dbReference type="RefSeq" id="WP_143071464.1">
    <property type="nucleotide sequence ID" value="NZ_FOQC01000096.1"/>
</dbReference>
<evidence type="ECO:0000313" key="2">
    <source>
        <dbReference type="Proteomes" id="UP000199686"/>
    </source>
</evidence>
<comment type="caution">
    <text evidence="1">The sequence shown here is derived from an EMBL/GenBank/DDBJ whole genome shotgun (WGS) entry which is preliminary data.</text>
</comment>
<dbReference type="AlphaFoldDB" id="A0AB38BLZ2"/>
<organism evidence="1 2">
    <name type="scientific">Trichococcus flocculiformis</name>
    <dbReference type="NCBI Taxonomy" id="82803"/>
    <lineage>
        <taxon>Bacteria</taxon>
        <taxon>Bacillati</taxon>
        <taxon>Bacillota</taxon>
        <taxon>Bacilli</taxon>
        <taxon>Lactobacillales</taxon>
        <taxon>Carnobacteriaceae</taxon>
        <taxon>Trichococcus</taxon>
    </lineage>
</organism>
<gene>
    <name evidence="1" type="ORF">SAMN04488507_10961</name>
</gene>